<feature type="transmembrane region" description="Helical" evidence="7">
    <location>
        <begin position="88"/>
        <end position="109"/>
    </location>
</feature>
<dbReference type="EMBL" id="LCAG01000022">
    <property type="protein sequence ID" value="KKR86071.1"/>
    <property type="molecule type" value="Genomic_DNA"/>
</dbReference>
<accession>A0A0G0UF78</accession>
<dbReference type="Proteomes" id="UP000034854">
    <property type="component" value="Unassembled WGS sequence"/>
</dbReference>
<feature type="transmembrane region" description="Helical" evidence="7">
    <location>
        <begin position="53"/>
        <end position="76"/>
    </location>
</feature>
<sequence length="494" mass="55350">MANTEKELDIELIKKRAIYGVVSFTLRTFFIQVFTFGATLTLTILLAPEVFGIFFVVSAILNFFVYFSDIGLAAALIQKKQKPSRDDFVTTFTIQQAIVGLLIVVGFLLSSKIAQFYNLNSDGLVLMRVLIFSLLLSSLKTIPSILLERDLSFGKLIIPQIAENIVFYSTAVFLAFLGFGLTSFSWAVLARGVTGLILVYILAPWLPAVGFNRFSAKKLISFGIPFQLNSVLALIKDDLLVVFIGKILPFAQVGYIGWGQRWAFLPLRFFVDNVNRVTFPVYSRLQTRKDELGKAIEKSIFFVIFFVYPSIFGVLALAPKLIDFIPNYEKWEPALPLLYFFAVNAVFSAVSTSITNTLFAIGKPKIVLKFMIFWTIATWVLTYPAIIYFGYVGVGVASALVASTSLFTIYIARKYVTVKLGFNVFRPLLISIIMAVIVKGLLVVLPQNIPSLFLAIIAGAIIYFAISFSVYEKHVKEEAQTIIKSFLFPRKYEN</sequence>
<feature type="transmembrane region" description="Helical" evidence="7">
    <location>
        <begin position="424"/>
        <end position="445"/>
    </location>
</feature>
<reference evidence="8 9" key="1">
    <citation type="journal article" date="2015" name="Nature">
        <title>rRNA introns, odd ribosomes, and small enigmatic genomes across a large radiation of phyla.</title>
        <authorList>
            <person name="Brown C.T."/>
            <person name="Hug L.A."/>
            <person name="Thomas B.C."/>
            <person name="Sharon I."/>
            <person name="Castelle C.J."/>
            <person name="Singh A."/>
            <person name="Wilkins M.J."/>
            <person name="Williams K.H."/>
            <person name="Banfield J.F."/>
        </authorList>
    </citation>
    <scope>NUCLEOTIDE SEQUENCE [LARGE SCALE GENOMIC DNA]</scope>
</reference>
<evidence type="ECO:0000256" key="7">
    <source>
        <dbReference type="SAM" id="Phobius"/>
    </source>
</evidence>
<comment type="similarity">
    <text evidence="2">Belongs to the polysaccharide synthase family.</text>
</comment>
<keyword evidence="6 7" id="KW-0472">Membrane</keyword>
<evidence type="ECO:0000313" key="9">
    <source>
        <dbReference type="Proteomes" id="UP000034854"/>
    </source>
</evidence>
<evidence type="ECO:0000256" key="1">
    <source>
        <dbReference type="ARBA" id="ARBA00004651"/>
    </source>
</evidence>
<feature type="transmembrane region" description="Helical" evidence="7">
    <location>
        <begin position="366"/>
        <end position="386"/>
    </location>
</feature>
<evidence type="ECO:0000256" key="2">
    <source>
        <dbReference type="ARBA" id="ARBA00007430"/>
    </source>
</evidence>
<dbReference type="Pfam" id="PF13440">
    <property type="entry name" value="Polysacc_synt_3"/>
    <property type="match status" value="1"/>
</dbReference>
<dbReference type="PANTHER" id="PTHR30250:SF10">
    <property type="entry name" value="LIPOPOLYSACCHARIDE BIOSYNTHESIS PROTEIN WZXC"/>
    <property type="match status" value="1"/>
</dbReference>
<name>A0A0G0UF78_9BACT</name>
<feature type="transmembrane region" description="Helical" evidence="7">
    <location>
        <begin position="392"/>
        <end position="412"/>
    </location>
</feature>
<dbReference type="GO" id="GO:0005886">
    <property type="term" value="C:plasma membrane"/>
    <property type="evidence" value="ECO:0007669"/>
    <property type="project" value="UniProtKB-SubCell"/>
</dbReference>
<dbReference type="AlphaFoldDB" id="A0A0G0UF78"/>
<keyword evidence="3" id="KW-1003">Cell membrane</keyword>
<feature type="transmembrane region" description="Helical" evidence="7">
    <location>
        <begin position="193"/>
        <end position="211"/>
    </location>
</feature>
<evidence type="ECO:0000256" key="6">
    <source>
        <dbReference type="ARBA" id="ARBA00023136"/>
    </source>
</evidence>
<gene>
    <name evidence="8" type="ORF">UU34_C0022G0006</name>
</gene>
<feature type="transmembrane region" description="Helical" evidence="7">
    <location>
        <begin position="299"/>
        <end position="318"/>
    </location>
</feature>
<dbReference type="PANTHER" id="PTHR30250">
    <property type="entry name" value="PST FAMILY PREDICTED COLANIC ACID TRANSPORTER"/>
    <property type="match status" value="1"/>
</dbReference>
<feature type="transmembrane region" description="Helical" evidence="7">
    <location>
        <begin position="21"/>
        <end position="47"/>
    </location>
</feature>
<proteinExistence type="inferred from homology"/>
<evidence type="ECO:0000256" key="5">
    <source>
        <dbReference type="ARBA" id="ARBA00022989"/>
    </source>
</evidence>
<comment type="subcellular location">
    <subcellularLocation>
        <location evidence="1">Cell membrane</location>
        <topology evidence="1">Multi-pass membrane protein</topology>
    </subcellularLocation>
</comment>
<keyword evidence="5 7" id="KW-1133">Transmembrane helix</keyword>
<feature type="transmembrane region" description="Helical" evidence="7">
    <location>
        <begin position="338"/>
        <end position="359"/>
    </location>
</feature>
<evidence type="ECO:0000313" key="8">
    <source>
        <dbReference type="EMBL" id="KKR86071.1"/>
    </source>
</evidence>
<organism evidence="8 9">
    <name type="scientific">Candidatus Curtissbacteria bacterium GW2011_GWA1_41_11</name>
    <dbReference type="NCBI Taxonomy" id="1618409"/>
    <lineage>
        <taxon>Bacteria</taxon>
        <taxon>Candidatus Curtissiibacteriota</taxon>
    </lineage>
</organism>
<feature type="transmembrane region" description="Helical" evidence="7">
    <location>
        <begin position="451"/>
        <end position="471"/>
    </location>
</feature>
<dbReference type="InterPro" id="IPR050833">
    <property type="entry name" value="Poly_Biosynth_Transport"/>
</dbReference>
<feature type="transmembrane region" description="Helical" evidence="7">
    <location>
        <begin position="129"/>
        <end position="147"/>
    </location>
</feature>
<comment type="caution">
    <text evidence="8">The sequence shown here is derived from an EMBL/GenBank/DDBJ whole genome shotgun (WGS) entry which is preliminary data.</text>
</comment>
<protein>
    <submittedName>
        <fullName evidence="8">Polysaccharide biosynthesis protein</fullName>
    </submittedName>
</protein>
<evidence type="ECO:0000256" key="4">
    <source>
        <dbReference type="ARBA" id="ARBA00022692"/>
    </source>
</evidence>
<keyword evidence="4 7" id="KW-0812">Transmembrane</keyword>
<evidence type="ECO:0000256" key="3">
    <source>
        <dbReference type="ARBA" id="ARBA00022475"/>
    </source>
</evidence>
<feature type="transmembrane region" description="Helical" evidence="7">
    <location>
        <begin position="167"/>
        <end position="187"/>
    </location>
</feature>